<name>A0A7J7MJB4_9MAGN</name>
<dbReference type="NCBIfam" id="TIGR01640">
    <property type="entry name" value="F_box_assoc_1"/>
    <property type="match status" value="1"/>
</dbReference>
<dbReference type="AlphaFoldDB" id="A0A7J7MJB4"/>
<evidence type="ECO:0000313" key="2">
    <source>
        <dbReference type="EMBL" id="KAF6154983.1"/>
    </source>
</evidence>
<protein>
    <recommendedName>
        <fullName evidence="1">F-box associated beta-propeller type 3 domain-containing protein</fullName>
    </recommendedName>
</protein>
<dbReference type="OrthoDB" id="1894463at2759"/>
<dbReference type="Pfam" id="PF08268">
    <property type="entry name" value="FBA_3"/>
    <property type="match status" value="1"/>
</dbReference>
<evidence type="ECO:0000259" key="1">
    <source>
        <dbReference type="Pfam" id="PF08268"/>
    </source>
</evidence>
<keyword evidence="3" id="KW-1185">Reference proteome</keyword>
<evidence type="ECO:0000313" key="3">
    <source>
        <dbReference type="Proteomes" id="UP000541444"/>
    </source>
</evidence>
<accession>A0A7J7MJB4</accession>
<gene>
    <name evidence="2" type="ORF">GIB67_004585</name>
</gene>
<dbReference type="InterPro" id="IPR013187">
    <property type="entry name" value="F-box-assoc_dom_typ3"/>
</dbReference>
<dbReference type="PANTHER" id="PTHR31111">
    <property type="entry name" value="BNAA05G37150D PROTEIN-RELATED"/>
    <property type="match status" value="1"/>
</dbReference>
<dbReference type="Proteomes" id="UP000541444">
    <property type="component" value="Unassembled WGS sequence"/>
</dbReference>
<feature type="domain" description="F-box associated beta-propeller type 3" evidence="1">
    <location>
        <begin position="43"/>
        <end position="194"/>
    </location>
</feature>
<organism evidence="2 3">
    <name type="scientific">Kingdonia uniflora</name>
    <dbReference type="NCBI Taxonomy" id="39325"/>
    <lineage>
        <taxon>Eukaryota</taxon>
        <taxon>Viridiplantae</taxon>
        <taxon>Streptophyta</taxon>
        <taxon>Embryophyta</taxon>
        <taxon>Tracheophyta</taxon>
        <taxon>Spermatophyta</taxon>
        <taxon>Magnoliopsida</taxon>
        <taxon>Ranunculales</taxon>
        <taxon>Circaeasteraceae</taxon>
        <taxon>Kingdonia</taxon>
    </lineage>
</organism>
<proteinExistence type="predicted"/>
<comment type="caution">
    <text evidence="2">The sequence shown here is derived from an EMBL/GenBank/DDBJ whole genome shotgun (WGS) entry which is preliminary data.</text>
</comment>
<reference evidence="2 3" key="1">
    <citation type="journal article" date="2020" name="IScience">
        <title>Genome Sequencing of the Endangered Kingdonia uniflora (Circaeasteraceae, Ranunculales) Reveals Potential Mechanisms of Evolutionary Specialization.</title>
        <authorList>
            <person name="Sun Y."/>
            <person name="Deng T."/>
            <person name="Zhang A."/>
            <person name="Moore M.J."/>
            <person name="Landis J.B."/>
            <person name="Lin N."/>
            <person name="Zhang H."/>
            <person name="Zhang X."/>
            <person name="Huang J."/>
            <person name="Zhang X."/>
            <person name="Sun H."/>
            <person name="Wang H."/>
        </authorList>
    </citation>
    <scope>NUCLEOTIDE SEQUENCE [LARGE SCALE GENOMIC DNA]</scope>
    <source>
        <strain evidence="2">TB1705</strain>
        <tissue evidence="2">Leaf</tissue>
    </source>
</reference>
<dbReference type="InterPro" id="IPR017451">
    <property type="entry name" value="F-box-assoc_interact_dom"/>
</dbReference>
<dbReference type="PANTHER" id="PTHR31111:SF136">
    <property type="entry name" value="F-BOX ASSOCIATED DOMAIN-CONTAINING PROTEIN"/>
    <property type="match status" value="1"/>
</dbReference>
<dbReference type="EMBL" id="JACGCM010001447">
    <property type="protein sequence ID" value="KAF6154983.1"/>
    <property type="molecule type" value="Genomic_DNA"/>
</dbReference>
<sequence>MTSPNLPSSMLNPIYLVDFGSWVPSKASYSLSNNSGERLDTIKRRSKYSNYIYNPITRECIQLPQITYPTEQEVEVSTRFGFVDLTNEFKVVKVISWVDEVNFNVQSEVQVYTLGSTSWRKIESVLFYNMTIDMAELLNGLLHWRNKVDGETVITSFDLKYEIFGVVHTPWSVFQQNQFFLGVLRGCLSIADCSLEDRIEI</sequence>